<dbReference type="PANTHER" id="PTHR34853:SF1">
    <property type="entry name" value="LIPASE 5"/>
    <property type="match status" value="1"/>
</dbReference>
<comment type="caution">
    <text evidence="1">The sequence shown here is derived from an EMBL/GenBank/DDBJ whole genome shotgun (WGS) entry which is preliminary data.</text>
</comment>
<dbReference type="Gene3D" id="1.10.260.160">
    <property type="match status" value="1"/>
</dbReference>
<keyword evidence="2" id="KW-1185">Reference proteome</keyword>
<organism evidence="1 2">
    <name type="scientific">Flammeovirga pacifica</name>
    <dbReference type="NCBI Taxonomy" id="915059"/>
    <lineage>
        <taxon>Bacteria</taxon>
        <taxon>Pseudomonadati</taxon>
        <taxon>Bacteroidota</taxon>
        <taxon>Cytophagia</taxon>
        <taxon>Cytophagales</taxon>
        <taxon>Flammeovirgaceae</taxon>
        <taxon>Flammeovirga</taxon>
    </lineage>
</organism>
<name>A0A1S1YWY2_FLAPC</name>
<dbReference type="PANTHER" id="PTHR34853">
    <property type="match status" value="1"/>
</dbReference>
<dbReference type="InterPro" id="IPR029058">
    <property type="entry name" value="AB_hydrolase_fold"/>
</dbReference>
<dbReference type="PIRSF" id="PIRSF029171">
    <property type="entry name" value="Esterase_LipA"/>
    <property type="match status" value="1"/>
</dbReference>
<proteinExistence type="predicted"/>
<dbReference type="PROSITE" id="PS51257">
    <property type="entry name" value="PROKAR_LIPOPROTEIN"/>
    <property type="match status" value="1"/>
</dbReference>
<protein>
    <submittedName>
        <fullName evidence="1">Uncharacterized protein</fullName>
    </submittedName>
</protein>
<dbReference type="Pfam" id="PF03583">
    <property type="entry name" value="LIP"/>
    <property type="match status" value="1"/>
</dbReference>
<sequence length="395" mass="44036">MKSHYNHYFLIKTIVLCLITLLYSCSENDPSSKQLNQSGQLVNSTTKSNYSTSELKLISTIGGFENLSDLIEFDIESYSIEYTTRDINGNIINASGVISIPKTDQSLSSILLSRGTILAHSNAPSVNILPTYELGAALGYIIMTPDLIGFNTTSLSPQNYFIKEITATSSIDFMLACIQFLNQKQVDFNDDLILAGYSQGGHSTFSIAESFEQKNTSEFTISKLYAGAGGYFLNNVMSEIIDQDTYDAPSFLSLIVYSYNENYSLELPYSYYFNSPYDNRITSILDGSNTISQANSQLTNEVDQLFTSTFLNSIKKKENTINNFLADNSIQPIKFEYPIELYHSINDEILPISTSDSLYTVLNELGNTVNYTKVTGSHSDAAIDILIRIFDDLKQ</sequence>
<dbReference type="OrthoDB" id="9798122at2"/>
<dbReference type="InterPro" id="IPR005152">
    <property type="entry name" value="Lipase_secreted"/>
</dbReference>
<reference evidence="1 2" key="1">
    <citation type="journal article" date="2012" name="Int. J. Syst. Evol. Microbiol.">
        <title>Flammeovirga pacifica sp. nov., isolated from deep-sea sediment.</title>
        <authorList>
            <person name="Xu H."/>
            <person name="Fu Y."/>
            <person name="Yang N."/>
            <person name="Ding Z."/>
            <person name="Lai Q."/>
            <person name="Zeng R."/>
        </authorList>
    </citation>
    <scope>NUCLEOTIDE SEQUENCE [LARGE SCALE GENOMIC DNA]</scope>
    <source>
        <strain evidence="2">DSM 24597 / LMG 26175 / WPAGA1</strain>
    </source>
</reference>
<dbReference type="STRING" id="915059.NH26_03710"/>
<dbReference type="EMBL" id="JRYR02000001">
    <property type="protein sequence ID" value="OHX65514.1"/>
    <property type="molecule type" value="Genomic_DNA"/>
</dbReference>
<dbReference type="Proteomes" id="UP000179797">
    <property type="component" value="Unassembled WGS sequence"/>
</dbReference>
<dbReference type="GO" id="GO:0016042">
    <property type="term" value="P:lipid catabolic process"/>
    <property type="evidence" value="ECO:0007669"/>
    <property type="project" value="InterPro"/>
</dbReference>
<evidence type="ECO:0000313" key="2">
    <source>
        <dbReference type="Proteomes" id="UP000179797"/>
    </source>
</evidence>
<dbReference type="RefSeq" id="WP_044225272.1">
    <property type="nucleotide sequence ID" value="NZ_JRYR02000001.1"/>
</dbReference>
<dbReference type="GO" id="GO:0004806">
    <property type="term" value="F:triacylglycerol lipase activity"/>
    <property type="evidence" value="ECO:0007669"/>
    <property type="project" value="InterPro"/>
</dbReference>
<dbReference type="SUPFAM" id="SSF53474">
    <property type="entry name" value="alpha/beta-Hydrolases"/>
    <property type="match status" value="1"/>
</dbReference>
<dbReference type="AlphaFoldDB" id="A0A1S1YWY2"/>
<evidence type="ECO:0000313" key="1">
    <source>
        <dbReference type="EMBL" id="OHX65514.1"/>
    </source>
</evidence>
<dbReference type="Gene3D" id="3.40.50.1820">
    <property type="entry name" value="alpha/beta hydrolase"/>
    <property type="match status" value="1"/>
</dbReference>
<accession>A0A1S1YWY2</accession>
<gene>
    <name evidence="1" type="ORF">NH26_03710</name>
</gene>